<dbReference type="EMBL" id="FOSP01000007">
    <property type="protein sequence ID" value="SFK48470.1"/>
    <property type="molecule type" value="Genomic_DNA"/>
</dbReference>
<keyword evidence="2" id="KW-1185">Reference proteome</keyword>
<protein>
    <submittedName>
        <fullName evidence="1">Uncharacterized protein</fullName>
    </submittedName>
</protein>
<organism evidence="1 2">
    <name type="scientific">Nitrosomonas aestuarii</name>
    <dbReference type="NCBI Taxonomy" id="52441"/>
    <lineage>
        <taxon>Bacteria</taxon>
        <taxon>Pseudomonadati</taxon>
        <taxon>Pseudomonadota</taxon>
        <taxon>Betaproteobacteria</taxon>
        <taxon>Nitrosomonadales</taxon>
        <taxon>Nitrosomonadaceae</taxon>
        <taxon>Nitrosomonas</taxon>
    </lineage>
</organism>
<dbReference type="STRING" id="52441.SAMN05216302_1007100"/>
<proteinExistence type="predicted"/>
<accession>A0A1I3ZX01</accession>
<name>A0A1I3ZX01_9PROT</name>
<gene>
    <name evidence="1" type="ORF">SAMN05216302_1007100</name>
</gene>
<dbReference type="AlphaFoldDB" id="A0A1I3ZX01"/>
<evidence type="ECO:0000313" key="1">
    <source>
        <dbReference type="EMBL" id="SFK48470.1"/>
    </source>
</evidence>
<evidence type="ECO:0000313" key="2">
    <source>
        <dbReference type="Proteomes" id="UP000199533"/>
    </source>
</evidence>
<sequence length="31" mass="3511">MSTPKGFYVNDLMFFVLLDTASLDEMLIIVS</sequence>
<reference evidence="2" key="1">
    <citation type="submission" date="2016-10" db="EMBL/GenBank/DDBJ databases">
        <authorList>
            <person name="Varghese N."/>
            <person name="Submissions S."/>
        </authorList>
    </citation>
    <scope>NUCLEOTIDE SEQUENCE [LARGE SCALE GENOMIC DNA]</scope>
    <source>
        <strain evidence="2">Nm69</strain>
    </source>
</reference>
<dbReference type="Proteomes" id="UP000199533">
    <property type="component" value="Unassembled WGS sequence"/>
</dbReference>